<reference evidence="2" key="1">
    <citation type="submission" date="2023-07" db="EMBL/GenBank/DDBJ databases">
        <title>A chromosome-level genome assembly of Lolium multiflorum.</title>
        <authorList>
            <person name="Chen Y."/>
            <person name="Copetti D."/>
            <person name="Kolliker R."/>
            <person name="Studer B."/>
        </authorList>
    </citation>
    <scope>NUCLEOTIDE SEQUENCE</scope>
    <source>
        <strain evidence="2">02402/16</strain>
        <tissue evidence="2">Leaf</tissue>
    </source>
</reference>
<gene>
    <name evidence="2" type="ORF">QYE76_042670</name>
</gene>
<keyword evidence="3" id="KW-1185">Reference proteome</keyword>
<dbReference type="EMBL" id="JAUUTY010000002">
    <property type="protein sequence ID" value="KAK1681822.1"/>
    <property type="molecule type" value="Genomic_DNA"/>
</dbReference>
<protein>
    <submittedName>
        <fullName evidence="2">Uncharacterized protein</fullName>
    </submittedName>
</protein>
<proteinExistence type="predicted"/>
<evidence type="ECO:0000256" key="1">
    <source>
        <dbReference type="SAM" id="Coils"/>
    </source>
</evidence>
<dbReference type="Proteomes" id="UP001231189">
    <property type="component" value="Unassembled WGS sequence"/>
</dbReference>
<comment type="caution">
    <text evidence="2">The sequence shown here is derived from an EMBL/GenBank/DDBJ whole genome shotgun (WGS) entry which is preliminary data.</text>
</comment>
<organism evidence="2 3">
    <name type="scientific">Lolium multiflorum</name>
    <name type="common">Italian ryegrass</name>
    <name type="synonym">Lolium perenne subsp. multiflorum</name>
    <dbReference type="NCBI Taxonomy" id="4521"/>
    <lineage>
        <taxon>Eukaryota</taxon>
        <taxon>Viridiplantae</taxon>
        <taxon>Streptophyta</taxon>
        <taxon>Embryophyta</taxon>
        <taxon>Tracheophyta</taxon>
        <taxon>Spermatophyta</taxon>
        <taxon>Magnoliopsida</taxon>
        <taxon>Liliopsida</taxon>
        <taxon>Poales</taxon>
        <taxon>Poaceae</taxon>
        <taxon>BOP clade</taxon>
        <taxon>Pooideae</taxon>
        <taxon>Poodae</taxon>
        <taxon>Poeae</taxon>
        <taxon>Poeae Chloroplast Group 2 (Poeae type)</taxon>
        <taxon>Loliodinae</taxon>
        <taxon>Loliinae</taxon>
        <taxon>Lolium</taxon>
    </lineage>
</organism>
<sequence>MEKEWCRADACEVTSREGNRGVASIEMFFSSFRAYAKAAAAETESRLTRLETADKTVEDRRTALYNRLVASYHKAKIERGDMARELEAAKAAAVRVPQLEEDLRAAHALCTEREKAVQAAAAKAQETEGELARLRRLQANHITELDSIKRVEQEKVDNLSKRLEEVDQQRLKLRDEVTSKSNELTATAKSWVAEISALDRGLAVGRDLPAVASRIFRLLICFIFAAAFPEAQEEALAAAGRAREARRQATGEESSAHFFMDDYLASMAAPVEPITMLGYELRKAVEELFRLLWPTEI</sequence>
<name>A0AAD8TH95_LOLMU</name>
<feature type="coiled-coil region" evidence="1">
    <location>
        <begin position="117"/>
        <end position="183"/>
    </location>
</feature>
<accession>A0AAD8TH95</accession>
<keyword evidence="1" id="KW-0175">Coiled coil</keyword>
<dbReference type="AlphaFoldDB" id="A0AAD8TH95"/>
<evidence type="ECO:0000313" key="3">
    <source>
        <dbReference type="Proteomes" id="UP001231189"/>
    </source>
</evidence>
<evidence type="ECO:0000313" key="2">
    <source>
        <dbReference type="EMBL" id="KAK1681822.1"/>
    </source>
</evidence>